<feature type="compositionally biased region" description="Basic and acidic residues" evidence="1">
    <location>
        <begin position="220"/>
        <end position="229"/>
    </location>
</feature>
<protein>
    <recommendedName>
        <fullName evidence="4">FluG domain-containing protein</fullName>
    </recommendedName>
</protein>
<accession>A0AAE0XGD8</accession>
<dbReference type="AlphaFoldDB" id="A0AAE0XGD8"/>
<sequence>MAPSVSVRSLPFQRQHMDFIQRFTNQESETRIAKRPQALTAAQHTALREQLKEVRFLTPDYVDSTKINITGILRKWKGYCKSAKLEGDWRTVIKKADRAMAMDFLFHMCEAHSIKSWGTSWEYFRQFKQLYASTTGRYVDRNDSKVLKWHNAVLTSRFKLQAPNSGGKDVADSGDLLAIQAFNIAYDTSVFSWERHRIKLSGCYLGLAFTGARPAEFVDGEKKRPKDGSLEELFGPRSTRPSLDDKYGEGEAPDEDSRVLDEILSQETVGRGRPKCLCYEDILLMVVHHPETGKDTIVMSIKFLDSNDLPFRTVFFFTLTRRLIFCLITVIVSLVVHDRAFAAPSLTSVKNVFQTKNRGPVKCTPLRWKKEWLKRPIFRQSDDSAIAPGRNFSDEYKPPPYHKLRDDMARQSLDYGYERPIEPKAGCRGAANAANGNASDAVRDQMMRHDPKWATFNSAYINEKVQFHLQNAVLDEPAEDSLIGMLSHISLMRDPRARKDMVPEKVWADMPPDPEILALEEERALLKGGQYRITGTENEERRHANGEEEEEHTEPAVELHIQERAKLADILCNQPDNLDSPKSLEVRIHAGELMSALCEKRETAKRHRVGQTAPTGIVKTESPEPDVFPLLMQRSQCPHCIGDERLTYEERTFKYSRPTVMYDHFDREHAKPLKAG</sequence>
<proteinExistence type="predicted"/>
<evidence type="ECO:0000256" key="1">
    <source>
        <dbReference type="SAM" id="MobiDB-lite"/>
    </source>
</evidence>
<dbReference type="PANTHER" id="PTHR37535:SF3">
    <property type="entry name" value="FLUG DOMAIN-CONTAINING PROTEIN"/>
    <property type="match status" value="1"/>
</dbReference>
<reference evidence="2" key="2">
    <citation type="submission" date="2023-06" db="EMBL/GenBank/DDBJ databases">
        <authorList>
            <consortium name="Lawrence Berkeley National Laboratory"/>
            <person name="Haridas S."/>
            <person name="Hensen N."/>
            <person name="Bonometti L."/>
            <person name="Westerberg I."/>
            <person name="Brannstrom I.O."/>
            <person name="Guillou S."/>
            <person name="Cros-Aarteil S."/>
            <person name="Calhoun S."/>
            <person name="Kuo A."/>
            <person name="Mondo S."/>
            <person name="Pangilinan J."/>
            <person name="Riley R."/>
            <person name="Labutti K."/>
            <person name="Andreopoulos B."/>
            <person name="Lipzen A."/>
            <person name="Chen C."/>
            <person name="Yanf M."/>
            <person name="Daum C."/>
            <person name="Ng V."/>
            <person name="Clum A."/>
            <person name="Steindorff A."/>
            <person name="Ohm R."/>
            <person name="Martin F."/>
            <person name="Silar P."/>
            <person name="Natvig D."/>
            <person name="Lalanne C."/>
            <person name="Gautier V."/>
            <person name="Ament-Velasquez S.L."/>
            <person name="Kruys A."/>
            <person name="Hutchinson M.I."/>
            <person name="Powell A.J."/>
            <person name="Barry K."/>
            <person name="Miller A.N."/>
            <person name="Grigoriev I.V."/>
            <person name="Debuchy R."/>
            <person name="Gladieux P."/>
            <person name="Thoren M.H."/>
            <person name="Johannesson H."/>
        </authorList>
    </citation>
    <scope>NUCLEOTIDE SEQUENCE</scope>
    <source>
        <strain evidence="2">CBS 314.62</strain>
    </source>
</reference>
<feature type="region of interest" description="Disordered" evidence="1">
    <location>
        <begin position="534"/>
        <end position="556"/>
    </location>
</feature>
<reference evidence="2" key="1">
    <citation type="journal article" date="2023" name="Mol. Phylogenet. Evol.">
        <title>Genome-scale phylogeny and comparative genomics of the fungal order Sordariales.</title>
        <authorList>
            <person name="Hensen N."/>
            <person name="Bonometti L."/>
            <person name="Westerberg I."/>
            <person name="Brannstrom I.O."/>
            <person name="Guillou S."/>
            <person name="Cros-Aarteil S."/>
            <person name="Calhoun S."/>
            <person name="Haridas S."/>
            <person name="Kuo A."/>
            <person name="Mondo S."/>
            <person name="Pangilinan J."/>
            <person name="Riley R."/>
            <person name="LaButti K."/>
            <person name="Andreopoulos B."/>
            <person name="Lipzen A."/>
            <person name="Chen C."/>
            <person name="Yan M."/>
            <person name="Daum C."/>
            <person name="Ng V."/>
            <person name="Clum A."/>
            <person name="Steindorff A."/>
            <person name="Ohm R.A."/>
            <person name="Martin F."/>
            <person name="Silar P."/>
            <person name="Natvig D.O."/>
            <person name="Lalanne C."/>
            <person name="Gautier V."/>
            <person name="Ament-Velasquez S.L."/>
            <person name="Kruys A."/>
            <person name="Hutchinson M.I."/>
            <person name="Powell A.J."/>
            <person name="Barry K."/>
            <person name="Miller A.N."/>
            <person name="Grigoriev I.V."/>
            <person name="Debuchy R."/>
            <person name="Gladieux P."/>
            <person name="Hiltunen Thoren M."/>
            <person name="Johannesson H."/>
        </authorList>
    </citation>
    <scope>NUCLEOTIDE SEQUENCE</scope>
    <source>
        <strain evidence="2">CBS 314.62</strain>
    </source>
</reference>
<dbReference type="EMBL" id="JAULSO010000001">
    <property type="protein sequence ID" value="KAK3692968.1"/>
    <property type="molecule type" value="Genomic_DNA"/>
</dbReference>
<gene>
    <name evidence="2" type="ORF">B0T22DRAFT_495937</name>
</gene>
<keyword evidence="3" id="KW-1185">Reference proteome</keyword>
<dbReference type="Pfam" id="PF11917">
    <property type="entry name" value="DUF3435"/>
    <property type="match status" value="1"/>
</dbReference>
<evidence type="ECO:0000313" key="2">
    <source>
        <dbReference type="EMBL" id="KAK3692968.1"/>
    </source>
</evidence>
<comment type="caution">
    <text evidence="2">The sequence shown here is derived from an EMBL/GenBank/DDBJ whole genome shotgun (WGS) entry which is preliminary data.</text>
</comment>
<feature type="compositionally biased region" description="Basic and acidic residues" evidence="1">
    <location>
        <begin position="242"/>
        <end position="256"/>
    </location>
</feature>
<feature type="region of interest" description="Disordered" evidence="1">
    <location>
        <begin position="220"/>
        <end position="256"/>
    </location>
</feature>
<organism evidence="2 3">
    <name type="scientific">Podospora appendiculata</name>
    <dbReference type="NCBI Taxonomy" id="314037"/>
    <lineage>
        <taxon>Eukaryota</taxon>
        <taxon>Fungi</taxon>
        <taxon>Dikarya</taxon>
        <taxon>Ascomycota</taxon>
        <taxon>Pezizomycotina</taxon>
        <taxon>Sordariomycetes</taxon>
        <taxon>Sordariomycetidae</taxon>
        <taxon>Sordariales</taxon>
        <taxon>Podosporaceae</taxon>
        <taxon>Podospora</taxon>
    </lineage>
</organism>
<dbReference type="InterPro" id="IPR021842">
    <property type="entry name" value="DUF3435"/>
</dbReference>
<dbReference type="PANTHER" id="PTHR37535">
    <property type="entry name" value="FLUG DOMAIN PROTEIN"/>
    <property type="match status" value="1"/>
</dbReference>
<dbReference type="Proteomes" id="UP001270362">
    <property type="component" value="Unassembled WGS sequence"/>
</dbReference>
<evidence type="ECO:0008006" key="4">
    <source>
        <dbReference type="Google" id="ProtNLM"/>
    </source>
</evidence>
<evidence type="ECO:0000313" key="3">
    <source>
        <dbReference type="Proteomes" id="UP001270362"/>
    </source>
</evidence>
<name>A0AAE0XGD8_9PEZI</name>